<dbReference type="GeneID" id="126881808"/>
<dbReference type="RefSeq" id="XP_050502346.1">
    <property type="nucleotide sequence ID" value="XM_050646389.1"/>
</dbReference>
<dbReference type="PANTHER" id="PTHR11264:SF0">
    <property type="entry name" value="URACIL-DNA GLYCOSYLASE"/>
    <property type="match status" value="1"/>
</dbReference>
<dbReference type="CDD" id="cd10027">
    <property type="entry name" value="UDG-F1-like"/>
    <property type="match status" value="1"/>
</dbReference>
<evidence type="ECO:0000313" key="7">
    <source>
        <dbReference type="Proteomes" id="UP001652700"/>
    </source>
</evidence>
<feature type="domain" description="Uracil-DNA glycosylase-like" evidence="5">
    <location>
        <begin position="91"/>
        <end position="255"/>
    </location>
</feature>
<accession>A0ABM5JWM4</accession>
<dbReference type="Pfam" id="PF03167">
    <property type="entry name" value="UDG"/>
    <property type="match status" value="1"/>
</dbReference>
<sequence length="280" mass="32011">MAQQTFVSNDLPNYYAQLVELQNHYLQWFNFSFERLPVLFSNSNIPDSWKPLLGEVFCTQFNQLNTIAVVLSYIRETDWFPNSGKLWSFTRFCSPADVKVVIIGQDPSDSDGTGLAFSKDSGIYPSTQNILEEVKSDIGEQNLRPEFRTDYGNLDYWAKQGVLLLNSALTNSTYKSHLSLGWNVIVEELIKKLQALNKNIVFMFWGECAKALRGGLENRFEIHYWNQYSAGHPSPNNQLNNFSGCKHFSQANGWLVEHDINPIDWCPVPPPQIVPNYVIS</sequence>
<keyword evidence="4" id="KW-0234">DNA repair</keyword>
<evidence type="ECO:0000256" key="4">
    <source>
        <dbReference type="ARBA" id="ARBA00023204"/>
    </source>
</evidence>
<dbReference type="SUPFAM" id="SSF52141">
    <property type="entry name" value="Uracil-DNA glycosylase-like"/>
    <property type="match status" value="1"/>
</dbReference>
<dbReference type="InterPro" id="IPR002043">
    <property type="entry name" value="UDG_fam1"/>
</dbReference>
<evidence type="ECO:0000259" key="5">
    <source>
        <dbReference type="SMART" id="SM00986"/>
    </source>
</evidence>
<dbReference type="SMART" id="SM00987">
    <property type="entry name" value="UreE_C"/>
    <property type="match status" value="1"/>
</dbReference>
<dbReference type="Proteomes" id="UP001652700">
    <property type="component" value="Unplaced"/>
</dbReference>
<dbReference type="PANTHER" id="PTHR11264">
    <property type="entry name" value="URACIL-DNA GLYCOSYLASE"/>
    <property type="match status" value="1"/>
</dbReference>
<proteinExistence type="inferred from homology"/>
<comment type="similarity">
    <text evidence="1">Belongs to the uracil-DNA glycosylase (UDG) superfamily. UNG family.</text>
</comment>
<dbReference type="SMART" id="SM00986">
    <property type="entry name" value="UDG"/>
    <property type="match status" value="1"/>
</dbReference>
<keyword evidence="7" id="KW-1185">Reference proteome</keyword>
<protein>
    <recommendedName>
        <fullName evidence="5">Uracil-DNA glycosylase-like domain-containing protein</fullName>
    </recommendedName>
</protein>
<dbReference type="InterPro" id="IPR036895">
    <property type="entry name" value="Uracil-DNA_glycosylase-like_sf"/>
</dbReference>
<name>A0ABM5JWM4_DIAVI</name>
<keyword evidence="3" id="KW-0378">Hydrolase</keyword>
<organism evidence="6 7">
    <name type="scientific">Diabrotica virgifera virgifera</name>
    <name type="common">western corn rootworm</name>
    <dbReference type="NCBI Taxonomy" id="50390"/>
    <lineage>
        <taxon>Eukaryota</taxon>
        <taxon>Metazoa</taxon>
        <taxon>Ecdysozoa</taxon>
        <taxon>Arthropoda</taxon>
        <taxon>Hexapoda</taxon>
        <taxon>Insecta</taxon>
        <taxon>Pterygota</taxon>
        <taxon>Neoptera</taxon>
        <taxon>Endopterygota</taxon>
        <taxon>Coleoptera</taxon>
        <taxon>Polyphaga</taxon>
        <taxon>Cucujiformia</taxon>
        <taxon>Chrysomeloidea</taxon>
        <taxon>Chrysomelidae</taxon>
        <taxon>Galerucinae</taxon>
        <taxon>Diabroticina</taxon>
        <taxon>Diabroticites</taxon>
        <taxon>Diabrotica</taxon>
    </lineage>
</organism>
<dbReference type="Gene3D" id="3.40.470.10">
    <property type="entry name" value="Uracil-DNA glycosylase-like domain"/>
    <property type="match status" value="1"/>
</dbReference>
<keyword evidence="2" id="KW-0227">DNA damage</keyword>
<evidence type="ECO:0000313" key="6">
    <source>
        <dbReference type="EnsemblMetazoa" id="XP_050502346.1"/>
    </source>
</evidence>
<evidence type="ECO:0000256" key="1">
    <source>
        <dbReference type="ARBA" id="ARBA00008184"/>
    </source>
</evidence>
<evidence type="ECO:0000256" key="3">
    <source>
        <dbReference type="ARBA" id="ARBA00022801"/>
    </source>
</evidence>
<evidence type="ECO:0000256" key="2">
    <source>
        <dbReference type="ARBA" id="ARBA00022763"/>
    </source>
</evidence>
<reference evidence="6" key="1">
    <citation type="submission" date="2025-05" db="UniProtKB">
        <authorList>
            <consortium name="EnsemblMetazoa"/>
        </authorList>
    </citation>
    <scope>IDENTIFICATION</scope>
</reference>
<dbReference type="InterPro" id="IPR005122">
    <property type="entry name" value="Uracil-DNA_glycosylase-like"/>
</dbReference>
<dbReference type="EnsemblMetazoa" id="XM_050646389.1">
    <property type="protein sequence ID" value="XP_050502346.1"/>
    <property type="gene ID" value="LOC126881808"/>
</dbReference>